<reference evidence="1 2" key="1">
    <citation type="submission" date="2019-06" db="EMBL/GenBank/DDBJ databases">
        <title>Amycolatopsis alkalitolerans sp. nov., isolated from Gastrodia elata Blume.</title>
        <authorList>
            <person name="Narsing Rao M.P."/>
            <person name="Li W.J."/>
        </authorList>
    </citation>
    <scope>NUCLEOTIDE SEQUENCE [LARGE SCALE GENOMIC DNA]</scope>
    <source>
        <strain evidence="1 2">SYSUP0005</strain>
    </source>
</reference>
<sequence length="189" mass="20186">MTSNAQGARDDDLDAFIADVGTVVSAGGSEEDVTEQVAARLRRLLAVGLQLPGSITAPRAERYVMRPLHVDPGGAFSIACAVWDVGQSTPVHGHETWGVVGIHSGVEREVGYVKPVREDEPLAVRTEADWGPGEVTVCCTTEDDVHQVACGSDIPCVGIHVYGADIGTLPRRSYEPTTGHQSWFVSHWG</sequence>
<organism evidence="1 2">
    <name type="scientific">Amycolatopsis alkalitolerans</name>
    <dbReference type="NCBI Taxonomy" id="2547244"/>
    <lineage>
        <taxon>Bacteria</taxon>
        <taxon>Bacillati</taxon>
        <taxon>Actinomycetota</taxon>
        <taxon>Actinomycetes</taxon>
        <taxon>Pseudonocardiales</taxon>
        <taxon>Pseudonocardiaceae</taxon>
        <taxon>Amycolatopsis</taxon>
    </lineage>
</organism>
<comment type="caution">
    <text evidence="1">The sequence shown here is derived from an EMBL/GenBank/DDBJ whole genome shotgun (WGS) entry which is preliminary data.</text>
</comment>
<dbReference type="InterPro" id="IPR011051">
    <property type="entry name" value="RmlC_Cupin_sf"/>
</dbReference>
<proteinExistence type="predicted"/>
<evidence type="ECO:0008006" key="3">
    <source>
        <dbReference type="Google" id="ProtNLM"/>
    </source>
</evidence>
<accession>A0A5C4M435</accession>
<keyword evidence="2" id="KW-1185">Reference proteome</keyword>
<dbReference type="OrthoDB" id="7059163at2"/>
<evidence type="ECO:0000313" key="1">
    <source>
        <dbReference type="EMBL" id="TNC27823.1"/>
    </source>
</evidence>
<protein>
    <recommendedName>
        <fullName evidence="3">Cysteine dioxygenase</fullName>
    </recommendedName>
</protein>
<dbReference type="Gene3D" id="2.60.120.10">
    <property type="entry name" value="Jelly Rolls"/>
    <property type="match status" value="1"/>
</dbReference>
<dbReference type="RefSeq" id="WP_139096146.1">
    <property type="nucleotide sequence ID" value="NZ_VDFW01000005.1"/>
</dbReference>
<dbReference type="EMBL" id="VDFW01000005">
    <property type="protein sequence ID" value="TNC27823.1"/>
    <property type="molecule type" value="Genomic_DNA"/>
</dbReference>
<evidence type="ECO:0000313" key="2">
    <source>
        <dbReference type="Proteomes" id="UP000305546"/>
    </source>
</evidence>
<dbReference type="InterPro" id="IPR014710">
    <property type="entry name" value="RmlC-like_jellyroll"/>
</dbReference>
<dbReference type="AlphaFoldDB" id="A0A5C4M435"/>
<dbReference type="Proteomes" id="UP000305546">
    <property type="component" value="Unassembled WGS sequence"/>
</dbReference>
<gene>
    <name evidence="1" type="ORF">FG385_08980</name>
</gene>
<dbReference type="CDD" id="cd10548">
    <property type="entry name" value="cupin_CDO"/>
    <property type="match status" value="1"/>
</dbReference>
<dbReference type="SUPFAM" id="SSF51182">
    <property type="entry name" value="RmlC-like cupins"/>
    <property type="match status" value="1"/>
</dbReference>
<name>A0A5C4M435_9PSEU</name>